<accession>A0ABD0T9N6</accession>
<protein>
    <recommendedName>
        <fullName evidence="14">ATP-binding cassette sub-family D member 3</fullName>
    </recommendedName>
</protein>
<dbReference type="SUPFAM" id="SSF52540">
    <property type="entry name" value="P-loop containing nucleoside triphosphate hydrolases"/>
    <property type="match status" value="1"/>
</dbReference>
<evidence type="ECO:0000259" key="10">
    <source>
        <dbReference type="PROSITE" id="PS50893"/>
    </source>
</evidence>
<dbReference type="FunFam" id="3.40.50.300:FF:000636">
    <property type="entry name" value="ATP-binding cassette sub-family D member 3"/>
    <property type="match status" value="1"/>
</dbReference>
<proteinExistence type="inferred from homology"/>
<dbReference type="InterPro" id="IPR011527">
    <property type="entry name" value="ABC1_TM_dom"/>
</dbReference>
<dbReference type="InterPro" id="IPR036640">
    <property type="entry name" value="ABC1_TM_sf"/>
</dbReference>
<evidence type="ECO:0000256" key="9">
    <source>
        <dbReference type="SAM" id="Phobius"/>
    </source>
</evidence>
<dbReference type="Gene3D" id="3.40.50.300">
    <property type="entry name" value="P-loop containing nucleotide triphosphate hydrolases"/>
    <property type="match status" value="1"/>
</dbReference>
<evidence type="ECO:0000256" key="1">
    <source>
        <dbReference type="ARBA" id="ARBA00004585"/>
    </source>
</evidence>
<dbReference type="InterPro" id="IPR003439">
    <property type="entry name" value="ABC_transporter-like_ATP-bd"/>
</dbReference>
<dbReference type="InterPro" id="IPR050835">
    <property type="entry name" value="ABC_transporter_sub-D"/>
</dbReference>
<dbReference type="Pfam" id="PF00005">
    <property type="entry name" value="ABC_tran"/>
    <property type="match status" value="1"/>
</dbReference>
<dbReference type="SMART" id="SM00382">
    <property type="entry name" value="AAA"/>
    <property type="match status" value="1"/>
</dbReference>
<dbReference type="PROSITE" id="PS50929">
    <property type="entry name" value="ABC_TM1F"/>
    <property type="match status" value="1"/>
</dbReference>
<dbReference type="InterPro" id="IPR003593">
    <property type="entry name" value="AAA+_ATPase"/>
</dbReference>
<comment type="caution">
    <text evidence="12">The sequence shown here is derived from an EMBL/GenBank/DDBJ whole genome shotgun (WGS) entry which is preliminary data.</text>
</comment>
<gene>
    <name evidence="12" type="ORF">ABMA28_015399</name>
</gene>
<organism evidence="12 13">
    <name type="scientific">Loxostege sticticalis</name>
    <name type="common">Beet webworm moth</name>
    <dbReference type="NCBI Taxonomy" id="481309"/>
    <lineage>
        <taxon>Eukaryota</taxon>
        <taxon>Metazoa</taxon>
        <taxon>Ecdysozoa</taxon>
        <taxon>Arthropoda</taxon>
        <taxon>Hexapoda</taxon>
        <taxon>Insecta</taxon>
        <taxon>Pterygota</taxon>
        <taxon>Neoptera</taxon>
        <taxon>Endopterygota</taxon>
        <taxon>Lepidoptera</taxon>
        <taxon>Glossata</taxon>
        <taxon>Ditrysia</taxon>
        <taxon>Pyraloidea</taxon>
        <taxon>Crambidae</taxon>
        <taxon>Pyraustinae</taxon>
        <taxon>Loxostege</taxon>
    </lineage>
</organism>
<comment type="similarity">
    <text evidence="2">Belongs to the ABC transporter superfamily. ABCD family. Peroxisomal fatty acyl CoA transporter (TC 3.A.1.203) subfamily.</text>
</comment>
<keyword evidence="7 9" id="KW-1133">Transmembrane helix</keyword>
<keyword evidence="6" id="KW-0067">ATP-binding</keyword>
<evidence type="ECO:0000256" key="8">
    <source>
        <dbReference type="ARBA" id="ARBA00023136"/>
    </source>
</evidence>
<dbReference type="SUPFAM" id="SSF90123">
    <property type="entry name" value="ABC transporter transmembrane region"/>
    <property type="match status" value="1"/>
</dbReference>
<evidence type="ECO:0000256" key="2">
    <source>
        <dbReference type="ARBA" id="ARBA00008575"/>
    </source>
</evidence>
<dbReference type="Gene3D" id="1.20.1560.10">
    <property type="entry name" value="ABC transporter type 1, transmembrane domain"/>
    <property type="match status" value="1"/>
</dbReference>
<dbReference type="PANTHER" id="PTHR11384:SF62">
    <property type="entry name" value="ATP-BINDING CASSETTE SUB-FAMILY D MEMBER 3"/>
    <property type="match status" value="1"/>
</dbReference>
<keyword evidence="5" id="KW-0547">Nucleotide-binding</keyword>
<evidence type="ECO:0000313" key="13">
    <source>
        <dbReference type="Proteomes" id="UP001549921"/>
    </source>
</evidence>
<dbReference type="AlphaFoldDB" id="A0ABD0T9N6"/>
<evidence type="ECO:0000256" key="4">
    <source>
        <dbReference type="ARBA" id="ARBA00022692"/>
    </source>
</evidence>
<dbReference type="CDD" id="cd03223">
    <property type="entry name" value="ABCD_peroxisomal_ALDP"/>
    <property type="match status" value="1"/>
</dbReference>
<feature type="domain" description="ABC transporter" evidence="10">
    <location>
        <begin position="452"/>
        <end position="671"/>
    </location>
</feature>
<feature type="transmembrane region" description="Helical" evidence="9">
    <location>
        <begin position="238"/>
        <end position="257"/>
    </location>
</feature>
<dbReference type="PROSITE" id="PS00211">
    <property type="entry name" value="ABC_TRANSPORTER_1"/>
    <property type="match status" value="1"/>
</dbReference>
<dbReference type="GO" id="GO:0005524">
    <property type="term" value="F:ATP binding"/>
    <property type="evidence" value="ECO:0007669"/>
    <property type="project" value="UniProtKB-KW"/>
</dbReference>
<comment type="subcellular location">
    <subcellularLocation>
        <location evidence="1">Peroxisome membrane</location>
        <topology evidence="1">Multi-pass membrane protein</topology>
    </subcellularLocation>
</comment>
<dbReference type="Pfam" id="PF06472">
    <property type="entry name" value="ABC_membrane_2"/>
    <property type="match status" value="1"/>
</dbReference>
<dbReference type="PROSITE" id="PS50893">
    <property type="entry name" value="ABC_TRANSPORTER_2"/>
    <property type="match status" value="1"/>
</dbReference>
<evidence type="ECO:0000256" key="3">
    <source>
        <dbReference type="ARBA" id="ARBA00022448"/>
    </source>
</evidence>
<dbReference type="InterPro" id="IPR027417">
    <property type="entry name" value="P-loop_NTPase"/>
</dbReference>
<keyword evidence="8 9" id="KW-0472">Membrane</keyword>
<keyword evidence="4 9" id="KW-0812">Transmembrane</keyword>
<evidence type="ECO:0000256" key="5">
    <source>
        <dbReference type="ARBA" id="ARBA00022741"/>
    </source>
</evidence>
<keyword evidence="3" id="KW-0813">Transport</keyword>
<evidence type="ECO:0000313" key="12">
    <source>
        <dbReference type="EMBL" id="KAL0840080.1"/>
    </source>
</evidence>
<name>A0ABD0T9N6_LOXSC</name>
<dbReference type="PANTHER" id="PTHR11384">
    <property type="entry name" value="ATP-BINDING CASSETTE, SUB-FAMILY D MEMBER"/>
    <property type="match status" value="1"/>
</dbReference>
<evidence type="ECO:0000256" key="7">
    <source>
        <dbReference type="ARBA" id="ARBA00022989"/>
    </source>
</evidence>
<dbReference type="Proteomes" id="UP001549921">
    <property type="component" value="Unassembled WGS sequence"/>
</dbReference>
<sequence>MAPSFSKFTSRTDVKIGLAASAAIGAWIIRNSLQASKNTNIKRATRLSPEEQIQYMIKEKNKKSPRAQIDAKFFTELKKLWKIMFPGLWSKESGLMVLIAFSLISRSMCDLWLIQHTTLIEGSIITMDLPEFKKLLTQFFIAMPMISLVNNVLKWSIGEVKLRIRTNLTLHLYQNYLKGFTYYQVTNLDNRISNADQVLTTDIDKFCETVIDLYSNISKPILDISIYLYRLTTNLGPSTPGIMVAYLLVSGVFLTFLRKPTAKMTVQEQKLEGEFRYVNARLITNSEEIAFYQGNHREQLTLLASFYKLTRHLRNFLNFRVAMGFIDNIVAKYVAITVGFYAVSRPFFAKNHNLLTTGTENDRFKHYYTYGRMMVKMAEGIGRLVLSGREMNKLAGLTARVTQLRTVLDEVYQGNYKRTMMDRNSQNGTAESDVPMLMAPGSGRIIYQDKIIRFDKVPLVTPNGDILIKELSFEVKSGMNVLVCGPNGCGKSSMFRMLGELWPIFGGTLTKPPKGKLFYVPQRPYMTLGTLRDQVIYPQTREEMVRRGRTDAQLNKFLELVQLSYLSAREGGWDAVEDWMDVLSGGEKQRIAMARLFYHEPQFAILDECTSAVSVDVEGQMYQYCREMGITLFTVSHRKSLWKHHDHYLQMDGRGAYVFEPIDNETQEFGS</sequence>
<evidence type="ECO:0008006" key="14">
    <source>
        <dbReference type="Google" id="ProtNLM"/>
    </source>
</evidence>
<dbReference type="GO" id="GO:0005778">
    <property type="term" value="C:peroxisomal membrane"/>
    <property type="evidence" value="ECO:0007669"/>
    <property type="project" value="UniProtKB-SubCell"/>
</dbReference>
<reference evidence="12 13" key="1">
    <citation type="submission" date="2024-06" db="EMBL/GenBank/DDBJ databases">
        <title>A chromosome-level genome assembly of beet webworm, Loxostege sticticalis.</title>
        <authorList>
            <person name="Zhang Y."/>
        </authorList>
    </citation>
    <scope>NUCLEOTIDE SEQUENCE [LARGE SCALE GENOMIC DNA]</scope>
    <source>
        <strain evidence="12">AQ028</strain>
        <tissue evidence="12">Male pupae</tissue>
    </source>
</reference>
<dbReference type="InterPro" id="IPR017871">
    <property type="entry name" value="ABC_transporter-like_CS"/>
</dbReference>
<dbReference type="EMBL" id="JBEDNZ010000007">
    <property type="protein sequence ID" value="KAL0840080.1"/>
    <property type="molecule type" value="Genomic_DNA"/>
</dbReference>
<evidence type="ECO:0000256" key="6">
    <source>
        <dbReference type="ARBA" id="ARBA00022840"/>
    </source>
</evidence>
<feature type="transmembrane region" description="Helical" evidence="9">
    <location>
        <begin position="321"/>
        <end position="343"/>
    </location>
</feature>
<feature type="domain" description="ABC transmembrane type-1" evidence="11">
    <location>
        <begin position="119"/>
        <end position="331"/>
    </location>
</feature>
<evidence type="ECO:0000259" key="11">
    <source>
        <dbReference type="PROSITE" id="PS50929"/>
    </source>
</evidence>